<organism evidence="3 4">
    <name type="scientific">Hyphobacterium marinum</name>
    <dbReference type="NCBI Taxonomy" id="3116574"/>
    <lineage>
        <taxon>Bacteria</taxon>
        <taxon>Pseudomonadati</taxon>
        <taxon>Pseudomonadota</taxon>
        <taxon>Alphaproteobacteria</taxon>
        <taxon>Maricaulales</taxon>
        <taxon>Maricaulaceae</taxon>
        <taxon>Hyphobacterium</taxon>
    </lineage>
</organism>
<dbReference type="EMBL" id="JAZDRO010000003">
    <property type="protein sequence ID" value="MEE2566754.1"/>
    <property type="molecule type" value="Genomic_DNA"/>
</dbReference>
<name>A0ABU7LYY5_9PROT</name>
<evidence type="ECO:0000256" key="2">
    <source>
        <dbReference type="SAM" id="MobiDB-lite"/>
    </source>
</evidence>
<comment type="caution">
    <text evidence="3">The sequence shown here is derived from an EMBL/GenBank/DDBJ whole genome shotgun (WGS) entry which is preliminary data.</text>
</comment>
<dbReference type="PROSITE" id="PS50005">
    <property type="entry name" value="TPR"/>
    <property type="match status" value="1"/>
</dbReference>
<dbReference type="InterPro" id="IPR011990">
    <property type="entry name" value="TPR-like_helical_dom_sf"/>
</dbReference>
<feature type="repeat" description="TPR" evidence="1">
    <location>
        <begin position="1552"/>
        <end position="1585"/>
    </location>
</feature>
<reference evidence="3 4" key="1">
    <citation type="submission" date="2024-01" db="EMBL/GenBank/DDBJ databases">
        <title>Hyphobacterium bacterium isolated from marine sediment.</title>
        <authorList>
            <person name="Zhao S."/>
        </authorList>
    </citation>
    <scope>NUCLEOTIDE SEQUENCE [LARGE SCALE GENOMIC DNA]</scope>
    <source>
        <strain evidence="3 4">Y60-23</strain>
    </source>
</reference>
<feature type="region of interest" description="Disordered" evidence="2">
    <location>
        <begin position="426"/>
        <end position="465"/>
    </location>
</feature>
<feature type="region of interest" description="Disordered" evidence="2">
    <location>
        <begin position="251"/>
        <end position="278"/>
    </location>
</feature>
<accession>A0ABU7LYY5</accession>
<dbReference type="Pfam" id="PF13289">
    <property type="entry name" value="SIR2_2"/>
    <property type="match status" value="1"/>
</dbReference>
<dbReference type="InterPro" id="IPR019734">
    <property type="entry name" value="TPR_rpt"/>
</dbReference>
<evidence type="ECO:0000313" key="4">
    <source>
        <dbReference type="Proteomes" id="UP001310692"/>
    </source>
</evidence>
<evidence type="ECO:0000313" key="3">
    <source>
        <dbReference type="EMBL" id="MEE2566754.1"/>
    </source>
</evidence>
<keyword evidence="4" id="KW-1185">Reference proteome</keyword>
<protein>
    <submittedName>
        <fullName evidence="3">SIR2 family protein</fullName>
    </submittedName>
</protein>
<dbReference type="Proteomes" id="UP001310692">
    <property type="component" value="Unassembled WGS sequence"/>
</dbReference>
<proteinExistence type="predicted"/>
<dbReference type="SUPFAM" id="SSF48452">
    <property type="entry name" value="TPR-like"/>
    <property type="match status" value="2"/>
</dbReference>
<dbReference type="RefSeq" id="WP_330196305.1">
    <property type="nucleotide sequence ID" value="NZ_JAZDRO010000003.1"/>
</dbReference>
<dbReference type="SMART" id="SM00028">
    <property type="entry name" value="TPR"/>
    <property type="match status" value="3"/>
</dbReference>
<sequence>MTEIEGDISRTAPSADRIRQSSRRNFYRALNIRRVVVFSGAGLSMAYGHVTWNQLVRLAKKHILSELLKLRREEHGQPDECDNNVKASGDPVIRSLNKTLSALNPKRNTLGEAEANMLALDLCERLEQEITRYYGPPKFPLREYLAREIGDNDRYVREQFENRIRHLGSLRKDDNEPTLSPLLCETEINAICPSHDKPGHSEIEPGKEAFRNFYSRDRFDELIKQFPDTGEPGSDAEQWLFDRIKQEFEKDAARAKRIDGSQASDGPGGGAPLSPEANHALLVPHPHATSGPPGKAPNVLRSDRRSFFAVLFGAIRARHQAITSLVEKHALAESTWKAIANDTGTAAPNPQQGTPAAGSVFEGVEDRSERLYFARPIVDPVAKLFTGLEIRRFLTTNYDFEIERYLEHGDYLIGAFTDALSKGPQRAHRVVEGEQRSSGNGPDLSALTLRRRSRSGHESRSSVLQPGTAAELIEFAAGNSELYADIFHLHGRADAPQHMVLGDTDYNATYMNTDASRRVLDEALNVVFEGNSVLFVGSGLSEADLLRPLRQFVTKRGRDTARPVFALMPAMKNKQDRDIELVNLFNRYSVQTIYFGARPHEEDSLAGHSSGDLQKNFHPLFRPFDEGETPEPSDVAELGEEVEVLAALEDALKGEDEKVESRRPWPTNNRLRAFFEKFPKSGAGIPDFPVMRANGFQLKAALPDIDVNTTLASVASEYHAWLRQCLPRTARIRIDRDAFIFLLHKFRQAILGKPGCSSQAHLHREATIEYQDFVEKLREKVITIALDHELEYLRACWHYWWETWQETPLARQAEFNEVNNSPEGTETDRKLKSYVRHGLFTRVKWDKNVQRTVSLSDGITFPAGLAWNARRDALKEALQVFGDDRRTLLVQLPEGGGKGLFFHQLQIFNDWRHFSRFTYTEAYFVNTAFSADFSAIFEGIVGFLENPTDPEAGLSTDTTQSGTRSRIERLIGALERRTGAQAGRQVIVVNNFDIFFNERGNALTKEVEAFFKALLGRTDAPVDVILIARKLPDRKLLREIEKLAALENGSDDKASSTARRVGLLDFMPVEFGNCEAALGLAVSFEELLRAKQAAFHRPESETGGSGGKQETERPNEIQSLLDAIAFIYENTGSCLYIQAMLFAALKKSQTGYASAKTWISMLRQLAASSPPMKACDEIIGKVIECYTSEAQRPETTTERAHNALENMILRHLAYIDAPVEAAVLTVCPGIVDVFKSYEAAFLQSLAAIPNKNKEIDPTLQNIRSCKGRETIVSHVLSLMVSRVLVIPVQPRNKADEEFRSESVCKPRYALHRKMRSYLLRQFGGSSRGRGEVNLYDLSVYSAQPRDKLPLDADQFRFVTSLARALARPDTWRGADESFRKETTNMALRAALGLVRSSLSVSNLSRVSALNETMSGDHATVFDAHLTRLRDLAMTAQRWPKEDAAKISLQAYYQDEIVWLYNERGVTALAQGRLFDAYALLNKAQVQNRKIEGKPGTFNAARISLNLAVADVRRGNFKAARTKLRWIRNQECSETRREPDSWTEQEHVSHVAAAAQGYLGRILHQRGRFERARKHYEAALKVLNHNERLRGVALFERYLGDLERATGRMKRARRALENSIAAAQSGQYLDLLHYSRIAEARTFAADKGLMGEALARVQTAHDYAIRMGLYGLQVYAATARGTIHLSQGENKLAGECAQEALAVSLDHGLRLSRISAMQLQGMVYLSRGLLEQGRYLLQVSTRMAERHEFQVAVERGQRLLLSRPFGAGSTMNDPAGDDRLFKFGL</sequence>
<keyword evidence="1" id="KW-0802">TPR repeat</keyword>
<evidence type="ECO:0000256" key="1">
    <source>
        <dbReference type="PROSITE-ProRule" id="PRU00339"/>
    </source>
</evidence>
<gene>
    <name evidence="3" type="ORF">V0U35_08690</name>
</gene>
<dbReference type="Gene3D" id="1.25.40.10">
    <property type="entry name" value="Tetratricopeptide repeat domain"/>
    <property type="match status" value="1"/>
</dbReference>